<sequence>MTWVTSGYWILPLPFKLKVYIPLPRWRCAVLPTRYRCVHSKSIKGPPSVRRACLIAATYRTLDRAAATLPGLYTTNPTVLPSDSSIVADGAETERFPRAPNWESEEDFRRAFRNSVEYKN</sequence>
<dbReference type="Proteomes" id="UP000838756">
    <property type="component" value="Unassembled WGS sequence"/>
</dbReference>
<organism evidence="1 2">
    <name type="scientific">Pararge aegeria aegeria</name>
    <dbReference type="NCBI Taxonomy" id="348720"/>
    <lineage>
        <taxon>Eukaryota</taxon>
        <taxon>Metazoa</taxon>
        <taxon>Ecdysozoa</taxon>
        <taxon>Arthropoda</taxon>
        <taxon>Hexapoda</taxon>
        <taxon>Insecta</taxon>
        <taxon>Pterygota</taxon>
        <taxon>Neoptera</taxon>
        <taxon>Endopterygota</taxon>
        <taxon>Lepidoptera</taxon>
        <taxon>Glossata</taxon>
        <taxon>Ditrysia</taxon>
        <taxon>Papilionoidea</taxon>
        <taxon>Nymphalidae</taxon>
        <taxon>Satyrinae</taxon>
        <taxon>Satyrini</taxon>
        <taxon>Parargina</taxon>
        <taxon>Pararge</taxon>
    </lineage>
</organism>
<evidence type="ECO:0000313" key="1">
    <source>
        <dbReference type="EMBL" id="CAH2209119.1"/>
    </source>
</evidence>
<name>A0A8S4QKK9_9NEOP</name>
<keyword evidence="2" id="KW-1185">Reference proteome</keyword>
<evidence type="ECO:0000313" key="2">
    <source>
        <dbReference type="Proteomes" id="UP000838756"/>
    </source>
</evidence>
<protein>
    <submittedName>
        <fullName evidence="1">Jg2661 protein</fullName>
    </submittedName>
</protein>
<gene>
    <name evidence="1" type="primary">jg2661</name>
    <name evidence="1" type="ORF">PAEG_LOCUS1521</name>
</gene>
<accession>A0A8S4QKK9</accession>
<comment type="caution">
    <text evidence="1">The sequence shown here is derived from an EMBL/GenBank/DDBJ whole genome shotgun (WGS) entry which is preliminary data.</text>
</comment>
<dbReference type="AlphaFoldDB" id="A0A8S4QKK9"/>
<dbReference type="EMBL" id="CAKXAJ010005369">
    <property type="protein sequence ID" value="CAH2209119.1"/>
    <property type="molecule type" value="Genomic_DNA"/>
</dbReference>
<proteinExistence type="predicted"/>
<reference evidence="1" key="1">
    <citation type="submission" date="2022-03" db="EMBL/GenBank/DDBJ databases">
        <authorList>
            <person name="Lindestad O."/>
        </authorList>
    </citation>
    <scope>NUCLEOTIDE SEQUENCE</scope>
</reference>